<sequence>SDILTMQSKQQNVVKSDISPVLFLTVDGEPMSFFLRPGHVKRKLQPLITAGGGLLCNVQQPGAILLIDPEEKGSIPATTAHWYVSTQYIHDCIEKDEQLNLEDYRLNPEVVPRHSARLNNNREISLGLLGGRIAYSPEDDAAILSYVSKHKTETGGNRLWQEMEKQRVTCHSWQSMKYRYRVRLAKKQSEVVEAATTEEDENAAEGESQEEGNQETDAEKPSSAGNAASPQTHSAESDLTQIVSLPAESAAEITETLASPQREVQHMDPQMDKIPAENTQVETVEGETSNSPQPEGPYLDPQSDAQPIPAESIQPETGDPQTVISLQTDSVPEDSPSAQLECPPITSSHKKSKEKQKASPKSEQTPRRSTRRQLQLDELLSPEHYGKKLRSSSSSAEQPLSSPRPSKKTKSAVKTALNKDTTVEQPPAKRARGKTTAAEAESPQEESGQATISETVQADTESNLRPQNGEKKKEKRKLGILELATKEFEDESESGEDEAQDLQSPLEGATVQPASTEPPLPSSDTAADAASTQSSPEQGLQVDTQETQASGSNCLLQTGQIEPAATEPATNQPVAAKLAAAKLAANKAVEETSKAHLFIFDSESQEDDSQSLVGNYTAAPANPQPTVIKDGAFSLTQDQLEEDKQRIRELMNKTKQDLVSVTKALLKTSGDFSVALELLLNPSCVSGPFWDSSDDSLLLSPDPVVRQQLQDKYGEEGVAKRILFLEAEA</sequence>
<evidence type="ECO:0000313" key="2">
    <source>
        <dbReference type="Proteomes" id="UP000831701"/>
    </source>
</evidence>
<proteinExistence type="predicted"/>
<dbReference type="Proteomes" id="UP000831701">
    <property type="component" value="Chromosome 7"/>
</dbReference>
<comment type="caution">
    <text evidence="1">The sequence shown here is derived from an EMBL/GenBank/DDBJ whole genome shotgun (WGS) entry which is preliminary data.</text>
</comment>
<name>A0ACB8WQS3_9TELE</name>
<accession>A0ACB8WQS3</accession>
<evidence type="ECO:0000313" key="1">
    <source>
        <dbReference type="EMBL" id="KAI3369939.1"/>
    </source>
</evidence>
<keyword evidence="2" id="KW-1185">Reference proteome</keyword>
<gene>
    <name evidence="1" type="ORF">L3Q82_024744</name>
</gene>
<feature type="non-terminal residue" evidence="1">
    <location>
        <position position="1"/>
    </location>
</feature>
<dbReference type="EMBL" id="CM041537">
    <property type="protein sequence ID" value="KAI3369939.1"/>
    <property type="molecule type" value="Genomic_DNA"/>
</dbReference>
<organism evidence="1 2">
    <name type="scientific">Scortum barcoo</name>
    <name type="common">barcoo grunter</name>
    <dbReference type="NCBI Taxonomy" id="214431"/>
    <lineage>
        <taxon>Eukaryota</taxon>
        <taxon>Metazoa</taxon>
        <taxon>Chordata</taxon>
        <taxon>Craniata</taxon>
        <taxon>Vertebrata</taxon>
        <taxon>Euteleostomi</taxon>
        <taxon>Actinopterygii</taxon>
        <taxon>Neopterygii</taxon>
        <taxon>Teleostei</taxon>
        <taxon>Neoteleostei</taxon>
        <taxon>Acanthomorphata</taxon>
        <taxon>Eupercaria</taxon>
        <taxon>Centrarchiformes</taxon>
        <taxon>Terapontoidei</taxon>
        <taxon>Terapontidae</taxon>
        <taxon>Scortum</taxon>
    </lineage>
</organism>
<protein>
    <submittedName>
        <fullName evidence="1">Uncharacterized protein</fullName>
    </submittedName>
</protein>
<reference evidence="1" key="1">
    <citation type="submission" date="2022-04" db="EMBL/GenBank/DDBJ databases">
        <title>Jade perch genome.</title>
        <authorList>
            <person name="Chao B."/>
        </authorList>
    </citation>
    <scope>NUCLEOTIDE SEQUENCE</scope>
    <source>
        <strain evidence="1">CB-2022</strain>
    </source>
</reference>